<gene>
    <name evidence="9" type="ORF">C6Y40_12195</name>
</gene>
<dbReference type="EMBL" id="PVNP01000125">
    <property type="protein sequence ID" value="PRO73313.1"/>
    <property type="molecule type" value="Genomic_DNA"/>
</dbReference>
<dbReference type="OrthoDB" id="9807558at2"/>
<proteinExistence type="predicted"/>
<dbReference type="Pfam" id="PF09339">
    <property type="entry name" value="HTH_IclR"/>
    <property type="match status" value="1"/>
</dbReference>
<dbReference type="Pfam" id="PF01614">
    <property type="entry name" value="IclR_C"/>
    <property type="match status" value="1"/>
</dbReference>
<evidence type="ECO:0000256" key="3">
    <source>
        <dbReference type="ARBA" id="ARBA00023163"/>
    </source>
</evidence>
<dbReference type="InterPro" id="IPR050707">
    <property type="entry name" value="HTH_MetabolicPath_Reg"/>
</dbReference>
<evidence type="ECO:0000256" key="5">
    <source>
        <dbReference type="ARBA" id="ARBA00042627"/>
    </source>
</evidence>
<keyword evidence="1" id="KW-0805">Transcription regulation</keyword>
<dbReference type="Gene3D" id="3.30.450.40">
    <property type="match status" value="1"/>
</dbReference>
<dbReference type="RefSeq" id="WP_105934831.1">
    <property type="nucleotide sequence ID" value="NZ_PVNP01000125.1"/>
</dbReference>
<dbReference type="PROSITE" id="PS51077">
    <property type="entry name" value="HTH_ICLR"/>
    <property type="match status" value="1"/>
</dbReference>
<dbReference type="InterPro" id="IPR036390">
    <property type="entry name" value="WH_DNA-bd_sf"/>
</dbReference>
<dbReference type="InterPro" id="IPR036388">
    <property type="entry name" value="WH-like_DNA-bd_sf"/>
</dbReference>
<evidence type="ECO:0000256" key="2">
    <source>
        <dbReference type="ARBA" id="ARBA00023125"/>
    </source>
</evidence>
<dbReference type="PROSITE" id="PS51078">
    <property type="entry name" value="ICLR_ED"/>
    <property type="match status" value="1"/>
</dbReference>
<dbReference type="GO" id="GO:0003677">
    <property type="term" value="F:DNA binding"/>
    <property type="evidence" value="ECO:0007669"/>
    <property type="project" value="UniProtKB-KW"/>
</dbReference>
<dbReference type="Proteomes" id="UP000238949">
    <property type="component" value="Unassembled WGS sequence"/>
</dbReference>
<evidence type="ECO:0000313" key="10">
    <source>
        <dbReference type="Proteomes" id="UP000238949"/>
    </source>
</evidence>
<dbReference type="InterPro" id="IPR029016">
    <property type="entry name" value="GAF-like_dom_sf"/>
</dbReference>
<evidence type="ECO:0000259" key="7">
    <source>
        <dbReference type="PROSITE" id="PS51077"/>
    </source>
</evidence>
<evidence type="ECO:0000256" key="1">
    <source>
        <dbReference type="ARBA" id="ARBA00023015"/>
    </source>
</evidence>
<evidence type="ECO:0000256" key="6">
    <source>
        <dbReference type="SAM" id="MobiDB-lite"/>
    </source>
</evidence>
<dbReference type="InterPro" id="IPR005471">
    <property type="entry name" value="Tscrpt_reg_IclR_N"/>
</dbReference>
<name>A0A2S9VA46_9ALTE</name>
<feature type="region of interest" description="Disordered" evidence="6">
    <location>
        <begin position="1"/>
        <end position="22"/>
    </location>
</feature>
<evidence type="ECO:0000256" key="4">
    <source>
        <dbReference type="ARBA" id="ARBA00040379"/>
    </source>
</evidence>
<dbReference type="AlphaFoldDB" id="A0A2S9VA46"/>
<dbReference type="SUPFAM" id="SSF55781">
    <property type="entry name" value="GAF domain-like"/>
    <property type="match status" value="1"/>
</dbReference>
<keyword evidence="10" id="KW-1185">Reference proteome</keyword>
<sequence length="283" mass="31175">MTKKEQPISKDKMNDAGEQERDAGANSLTRMLSILDLFTEDNPLWATNEILTALEVSRSTGYRYIRSMASAGLISAVGNGYYILGPRIIELDLQIRNTDPLLQASEGVLEELCDSTGHSALLCTLFQNSVLCVRESLVPFSPADLMGRGQRRPLLRGAMSKVIFAHLSAHRLRSIYNRRQDEIIDAGLGESWDEFRANMAAIRNEGYAKSSGEFTRSMIGASAPVFNAGDEVIGSVGVAWDKSEMGQVDFDRIALSVKRAGREISARMRDRSMGKVLRPRAVG</sequence>
<feature type="domain" description="HTH iclR-type" evidence="7">
    <location>
        <begin position="25"/>
        <end position="86"/>
    </location>
</feature>
<dbReference type="GO" id="GO:0045892">
    <property type="term" value="P:negative regulation of DNA-templated transcription"/>
    <property type="evidence" value="ECO:0007669"/>
    <property type="project" value="TreeGrafter"/>
</dbReference>
<dbReference type="PANTHER" id="PTHR30136">
    <property type="entry name" value="HELIX-TURN-HELIX TRANSCRIPTIONAL REGULATOR, ICLR FAMILY"/>
    <property type="match status" value="1"/>
</dbReference>
<dbReference type="GO" id="GO:0003700">
    <property type="term" value="F:DNA-binding transcription factor activity"/>
    <property type="evidence" value="ECO:0007669"/>
    <property type="project" value="TreeGrafter"/>
</dbReference>
<evidence type="ECO:0000259" key="8">
    <source>
        <dbReference type="PROSITE" id="PS51078"/>
    </source>
</evidence>
<dbReference type="Gene3D" id="1.10.10.10">
    <property type="entry name" value="Winged helix-like DNA-binding domain superfamily/Winged helix DNA-binding domain"/>
    <property type="match status" value="1"/>
</dbReference>
<reference evidence="10" key="1">
    <citation type="journal article" date="2020" name="Int. J. Syst. Evol. Microbiol.">
        <title>Alteromonas alba sp. nov., a marine bacterium isolated from the seawater of the West Pacific Ocean.</title>
        <authorList>
            <person name="Sun C."/>
            <person name="Wu Y.-H."/>
            <person name="Xamxidin M."/>
            <person name="Cheng H."/>
            <person name="Xu X.-W."/>
        </authorList>
    </citation>
    <scope>NUCLEOTIDE SEQUENCE [LARGE SCALE GENOMIC DNA]</scope>
    <source>
        <strain evidence="10">190</strain>
    </source>
</reference>
<protein>
    <recommendedName>
        <fullName evidence="4">HTH-type transcriptional repressor AllR</fullName>
    </recommendedName>
    <alternativeName>
        <fullName evidence="5">Negative regulator of allantoin and glyoxylate utilization operons</fullName>
    </alternativeName>
</protein>
<keyword evidence="3" id="KW-0804">Transcription</keyword>
<dbReference type="SMART" id="SM00346">
    <property type="entry name" value="HTH_ICLR"/>
    <property type="match status" value="1"/>
</dbReference>
<dbReference type="PANTHER" id="PTHR30136:SF24">
    <property type="entry name" value="HTH-TYPE TRANSCRIPTIONAL REPRESSOR ALLR"/>
    <property type="match status" value="1"/>
</dbReference>
<accession>A0A2S9VA46</accession>
<keyword evidence="2" id="KW-0238">DNA-binding</keyword>
<evidence type="ECO:0000313" key="9">
    <source>
        <dbReference type="EMBL" id="PRO73313.1"/>
    </source>
</evidence>
<dbReference type="SUPFAM" id="SSF46785">
    <property type="entry name" value="Winged helix' DNA-binding domain"/>
    <property type="match status" value="1"/>
</dbReference>
<feature type="domain" description="IclR-ED" evidence="8">
    <location>
        <begin position="87"/>
        <end position="270"/>
    </location>
</feature>
<dbReference type="InterPro" id="IPR014757">
    <property type="entry name" value="Tscrpt_reg_IclR_C"/>
</dbReference>
<comment type="caution">
    <text evidence="9">The sequence shown here is derived from an EMBL/GenBank/DDBJ whole genome shotgun (WGS) entry which is preliminary data.</text>
</comment>
<organism evidence="9 10">
    <name type="scientific">Alteromonas alba</name>
    <dbReference type="NCBI Taxonomy" id="2079529"/>
    <lineage>
        <taxon>Bacteria</taxon>
        <taxon>Pseudomonadati</taxon>
        <taxon>Pseudomonadota</taxon>
        <taxon>Gammaproteobacteria</taxon>
        <taxon>Alteromonadales</taxon>
        <taxon>Alteromonadaceae</taxon>
        <taxon>Alteromonas/Salinimonas group</taxon>
        <taxon>Alteromonas</taxon>
    </lineage>
</organism>